<reference evidence="1 2" key="2">
    <citation type="journal article" date="2022" name="Int. J. Syst. Evol. Microbiol.">
        <title>Strains of Bradyrhizobium barranii sp. nov. associated with legumes native to Canada are symbionts of soybeans and belong to different subspecies (subsp. barranii subsp. nov. and subsp. apii subsp. nov.) and symbiovars (sv. glycinearum and sv. septentrionale).</title>
        <authorList>
            <person name="Bromfield E.S.P."/>
            <person name="Cloutier S."/>
            <person name="Wasai-Hara S."/>
            <person name="Minamisawa K."/>
        </authorList>
    </citation>
    <scope>NUCLEOTIDE SEQUENCE [LARGE SCALE GENOMIC DNA]</scope>
    <source>
        <strain evidence="1 2">323S2</strain>
    </source>
</reference>
<dbReference type="EMBL" id="CP088280">
    <property type="protein sequence ID" value="UGX94288.1"/>
    <property type="molecule type" value="Genomic_DNA"/>
</dbReference>
<evidence type="ECO:0000313" key="1">
    <source>
        <dbReference type="EMBL" id="UGX94288.1"/>
    </source>
</evidence>
<protein>
    <submittedName>
        <fullName evidence="1">Uncharacterized protein</fullName>
    </submittedName>
</protein>
<accession>A0A9X9YTN3</accession>
<organism evidence="1 2">
    <name type="scientific">Bradyrhizobium barranii subsp. barranii</name>
    <dbReference type="NCBI Taxonomy" id="2823807"/>
    <lineage>
        <taxon>Bacteria</taxon>
        <taxon>Pseudomonadati</taxon>
        <taxon>Pseudomonadota</taxon>
        <taxon>Alphaproteobacteria</taxon>
        <taxon>Hyphomicrobiales</taxon>
        <taxon>Nitrobacteraceae</taxon>
        <taxon>Bradyrhizobium</taxon>
        <taxon>Bradyrhizobium barranii</taxon>
    </lineage>
</organism>
<sequence>MTAPWLAREGAILIVPRPAAVRSKLCGTVDEFAAAGGPNIHILAVAGGGTSALGSAAFARNVADAFETTVAAVVSGYGLSDLLTEALGGWFWFSALNRFSHQFVGSTVPRRILRHTPCLYGKAGWTVRMYTHVAVCVCDKARFSVRLLSC</sequence>
<evidence type="ECO:0000313" key="2">
    <source>
        <dbReference type="Proteomes" id="UP000564836"/>
    </source>
</evidence>
<gene>
    <name evidence="1" type="ORF">G6321_00053645</name>
</gene>
<dbReference type="Proteomes" id="UP000564836">
    <property type="component" value="Chromosome"/>
</dbReference>
<proteinExistence type="predicted"/>
<reference evidence="1 2" key="1">
    <citation type="journal article" date="2017" name="Syst. Appl. Microbiol.">
        <title>Soybeans inoculated with root zone soils of Canadian native legumes harbour diverse and novel Bradyrhizobium spp. that possess agricultural potential.</title>
        <authorList>
            <person name="Bromfield E.S.P."/>
            <person name="Cloutier S."/>
            <person name="Tambong J.T."/>
            <person name="Tran Thi T.V."/>
        </authorList>
    </citation>
    <scope>NUCLEOTIDE SEQUENCE [LARGE SCALE GENOMIC DNA]</scope>
    <source>
        <strain evidence="1 2">323S2</strain>
    </source>
</reference>
<dbReference type="RefSeq" id="WP_224517620.1">
    <property type="nucleotide sequence ID" value="NZ_CP088280.1"/>
</dbReference>
<name>A0A9X9YTN3_9BRAD</name>
<dbReference type="AlphaFoldDB" id="A0A9X9YTN3"/>